<dbReference type="InterPro" id="IPR036322">
    <property type="entry name" value="WD40_repeat_dom_sf"/>
</dbReference>
<dbReference type="GO" id="GO:0016567">
    <property type="term" value="P:protein ubiquitination"/>
    <property type="evidence" value="ECO:0007669"/>
    <property type="project" value="InterPro"/>
</dbReference>
<dbReference type="InterPro" id="IPR001680">
    <property type="entry name" value="WD40_rpt"/>
</dbReference>
<evidence type="ECO:0000256" key="3">
    <source>
        <dbReference type="ARBA" id="ARBA00022737"/>
    </source>
</evidence>
<organism evidence="7 8">
    <name type="scientific">Pinctada imbricata</name>
    <name type="common">Atlantic pearl-oyster</name>
    <name type="synonym">Pinctada martensii</name>
    <dbReference type="NCBI Taxonomy" id="66713"/>
    <lineage>
        <taxon>Eukaryota</taxon>
        <taxon>Metazoa</taxon>
        <taxon>Spiralia</taxon>
        <taxon>Lophotrochozoa</taxon>
        <taxon>Mollusca</taxon>
        <taxon>Bivalvia</taxon>
        <taxon>Autobranchia</taxon>
        <taxon>Pteriomorphia</taxon>
        <taxon>Pterioida</taxon>
        <taxon>Pterioidea</taxon>
        <taxon>Pteriidae</taxon>
        <taxon>Pinctada</taxon>
    </lineage>
</organism>
<dbReference type="InterPro" id="IPR013083">
    <property type="entry name" value="Znf_RING/FYVE/PHD"/>
</dbReference>
<dbReference type="SMART" id="SM00504">
    <property type="entry name" value="Ubox"/>
    <property type="match status" value="1"/>
</dbReference>
<dbReference type="PROSITE" id="PS50294">
    <property type="entry name" value="WD_REPEATS_REGION"/>
    <property type="match status" value="4"/>
</dbReference>
<dbReference type="CDD" id="cd16655">
    <property type="entry name" value="RING-Ubox_WDSUB1-like"/>
    <property type="match status" value="1"/>
</dbReference>
<dbReference type="Gene3D" id="2.130.10.10">
    <property type="entry name" value="YVTN repeat-like/Quinoprotein amine dehydrogenase"/>
    <property type="match status" value="3"/>
</dbReference>
<dbReference type="InterPro" id="IPR052085">
    <property type="entry name" value="WD-SAM-U-box"/>
</dbReference>
<dbReference type="Pfam" id="PF00536">
    <property type="entry name" value="SAM_1"/>
    <property type="match status" value="1"/>
</dbReference>
<dbReference type="PANTHER" id="PTHR46573:SF1">
    <property type="entry name" value="WD REPEAT, SAM AND U-BOX DOMAIN-CONTAINING PROTEIN 1"/>
    <property type="match status" value="1"/>
</dbReference>
<sequence length="476" mass="52720">MASTIVASLHHTIKTHTSDINDVAFSCDNKLATCSGDKTVRLWDQEDLTEVSYSPLMGHTYYVHCCTFSPMGTLLATCSTDGRAILWDMKKGQSVAVFQHDSKASLKVCRFSPNSAFLVTASSDETFCVWDISTKKLVRSYAAHEASVNAVAFSPDNKYIVSGSSIGDLKVWDAVYGHALPNGSPQFLLATSGQDNSVRLWHFTAVEAQANVLLTLHITLEGHSSPVMKVTFAPKGNLLASADITLHAVPFLYFQYLGCCLHVIEGHTRYVTCCAFSYDGRMLASGSNDRTVLIFNITTQEDIISYLQDHIPENMGKMSCAKKMEDWSSEEVSDWLTTIGMDQYKESFLANCIDGTELVNLDDKMLDSLGVGALGHRNKVLRAIKDEQAKEKEKVKNAQLLDQGIPDEYLCPITREIMKDPVIAEDGYTYERSAIQAWMGKGKNLSPMTNSPLTSQKLTPNRSLKMLIQRYLQGNL</sequence>
<feature type="repeat" description="WD" evidence="4">
    <location>
        <begin position="13"/>
        <end position="53"/>
    </location>
</feature>
<name>A0AA88YS38_PINIB</name>
<protein>
    <recommendedName>
        <fullName evidence="1">WD repeat, SAM and U-box domain-containing protein 1</fullName>
    </recommendedName>
</protein>
<dbReference type="SUPFAM" id="SSF57850">
    <property type="entry name" value="RING/U-box"/>
    <property type="match status" value="1"/>
</dbReference>
<evidence type="ECO:0000256" key="1">
    <source>
        <dbReference type="ARBA" id="ARBA00020894"/>
    </source>
</evidence>
<evidence type="ECO:0000259" key="5">
    <source>
        <dbReference type="PROSITE" id="PS50105"/>
    </source>
</evidence>
<dbReference type="GO" id="GO:0004842">
    <property type="term" value="F:ubiquitin-protein transferase activity"/>
    <property type="evidence" value="ECO:0007669"/>
    <property type="project" value="InterPro"/>
</dbReference>
<dbReference type="PANTHER" id="PTHR46573">
    <property type="entry name" value="WD REPEAT, SAM AND U-BOX DOMAIN-CONTAINING PROTEIN 1"/>
    <property type="match status" value="1"/>
</dbReference>
<proteinExistence type="predicted"/>
<dbReference type="PROSITE" id="PS00678">
    <property type="entry name" value="WD_REPEATS_1"/>
    <property type="match status" value="1"/>
</dbReference>
<keyword evidence="8" id="KW-1185">Reference proteome</keyword>
<dbReference type="SMART" id="SM00320">
    <property type="entry name" value="WD40"/>
    <property type="match status" value="6"/>
</dbReference>
<dbReference type="Proteomes" id="UP001186944">
    <property type="component" value="Unassembled WGS sequence"/>
</dbReference>
<dbReference type="PRINTS" id="PR00320">
    <property type="entry name" value="GPROTEINBRPT"/>
</dbReference>
<evidence type="ECO:0000313" key="7">
    <source>
        <dbReference type="EMBL" id="KAK3105791.1"/>
    </source>
</evidence>
<keyword evidence="3" id="KW-0677">Repeat</keyword>
<dbReference type="InterPro" id="IPR020472">
    <property type="entry name" value="WD40_PAC1"/>
</dbReference>
<dbReference type="Pfam" id="PF04564">
    <property type="entry name" value="U-box"/>
    <property type="match status" value="1"/>
</dbReference>
<reference evidence="7" key="1">
    <citation type="submission" date="2019-08" db="EMBL/GenBank/DDBJ databases">
        <title>The improved chromosome-level genome for the pearl oyster Pinctada fucata martensii using PacBio sequencing and Hi-C.</title>
        <authorList>
            <person name="Zheng Z."/>
        </authorList>
    </citation>
    <scope>NUCLEOTIDE SEQUENCE</scope>
    <source>
        <strain evidence="7">ZZ-2019</strain>
        <tissue evidence="7">Adductor muscle</tissue>
    </source>
</reference>
<accession>A0AA88YS38</accession>
<evidence type="ECO:0000313" key="8">
    <source>
        <dbReference type="Proteomes" id="UP001186944"/>
    </source>
</evidence>
<dbReference type="InterPro" id="IPR019775">
    <property type="entry name" value="WD40_repeat_CS"/>
</dbReference>
<dbReference type="Gene3D" id="3.30.40.10">
    <property type="entry name" value="Zinc/RING finger domain, C3HC4 (zinc finger)"/>
    <property type="match status" value="1"/>
</dbReference>
<dbReference type="SMART" id="SM00454">
    <property type="entry name" value="SAM"/>
    <property type="match status" value="1"/>
</dbReference>
<dbReference type="PROSITE" id="PS50105">
    <property type="entry name" value="SAM_DOMAIN"/>
    <property type="match status" value="1"/>
</dbReference>
<feature type="repeat" description="WD" evidence="4">
    <location>
        <begin position="111"/>
        <end position="140"/>
    </location>
</feature>
<dbReference type="Gene3D" id="1.10.150.50">
    <property type="entry name" value="Transcription Factor, Ets-1"/>
    <property type="match status" value="1"/>
</dbReference>
<dbReference type="EMBL" id="VSWD01000003">
    <property type="protein sequence ID" value="KAK3105791.1"/>
    <property type="molecule type" value="Genomic_DNA"/>
</dbReference>
<dbReference type="InterPro" id="IPR013761">
    <property type="entry name" value="SAM/pointed_sf"/>
</dbReference>
<dbReference type="PROSITE" id="PS51698">
    <property type="entry name" value="U_BOX"/>
    <property type="match status" value="1"/>
</dbReference>
<evidence type="ECO:0000256" key="4">
    <source>
        <dbReference type="PROSITE-ProRule" id="PRU00221"/>
    </source>
</evidence>
<dbReference type="CDD" id="cd00200">
    <property type="entry name" value="WD40"/>
    <property type="match status" value="1"/>
</dbReference>
<feature type="repeat" description="WD" evidence="4">
    <location>
        <begin position="56"/>
        <end position="97"/>
    </location>
</feature>
<dbReference type="PROSITE" id="PS50082">
    <property type="entry name" value="WD_REPEATS_2"/>
    <property type="match status" value="5"/>
</dbReference>
<comment type="caution">
    <text evidence="7">The sequence shown here is derived from an EMBL/GenBank/DDBJ whole genome shotgun (WGS) entry which is preliminary data.</text>
</comment>
<evidence type="ECO:0000259" key="6">
    <source>
        <dbReference type="PROSITE" id="PS51698"/>
    </source>
</evidence>
<dbReference type="InterPro" id="IPR015943">
    <property type="entry name" value="WD40/YVTN_repeat-like_dom_sf"/>
</dbReference>
<feature type="domain" description="SAM" evidence="5">
    <location>
        <begin position="327"/>
        <end position="390"/>
    </location>
</feature>
<dbReference type="InterPro" id="IPR001660">
    <property type="entry name" value="SAM"/>
</dbReference>
<feature type="domain" description="U-box" evidence="6">
    <location>
        <begin position="404"/>
        <end position="476"/>
    </location>
</feature>
<evidence type="ECO:0000256" key="2">
    <source>
        <dbReference type="ARBA" id="ARBA00022574"/>
    </source>
</evidence>
<keyword evidence="2 4" id="KW-0853">WD repeat</keyword>
<dbReference type="SUPFAM" id="SSF50978">
    <property type="entry name" value="WD40 repeat-like"/>
    <property type="match status" value="1"/>
</dbReference>
<gene>
    <name evidence="7" type="ORF">FSP39_005813</name>
</gene>
<dbReference type="SUPFAM" id="SSF47769">
    <property type="entry name" value="SAM/Pointed domain"/>
    <property type="match status" value="1"/>
</dbReference>
<dbReference type="AlphaFoldDB" id="A0AA88YS38"/>
<feature type="repeat" description="WD" evidence="4">
    <location>
        <begin position="141"/>
        <end position="173"/>
    </location>
</feature>
<dbReference type="InterPro" id="IPR003613">
    <property type="entry name" value="Ubox_domain"/>
</dbReference>
<feature type="repeat" description="WD" evidence="4">
    <location>
        <begin position="264"/>
        <end position="305"/>
    </location>
</feature>
<dbReference type="Pfam" id="PF00400">
    <property type="entry name" value="WD40"/>
    <property type="match status" value="6"/>
</dbReference>